<dbReference type="RefSeq" id="WP_242422481.1">
    <property type="nucleotide sequence ID" value="NZ_JYFN01000019.1"/>
</dbReference>
<keyword evidence="2" id="KW-1133">Transmembrane helix</keyword>
<evidence type="ECO:0000259" key="3">
    <source>
        <dbReference type="Pfam" id="PF26526"/>
    </source>
</evidence>
<reference evidence="4 5" key="2">
    <citation type="journal article" date="2016" name="Genome Announc.">
        <title>Permanent Draft Genome Sequences for Two Variants of Frankia sp. Strain CpI1, the First Frankia Strain Isolated from Root Nodules of Comptonia peregrina.</title>
        <authorList>
            <person name="Oshone R."/>
            <person name="Hurst S.G.IV."/>
            <person name="Abebe-Akele F."/>
            <person name="Simpson S."/>
            <person name="Morris K."/>
            <person name="Thomas W.K."/>
            <person name="Tisa L.S."/>
        </authorList>
    </citation>
    <scope>NUCLEOTIDE SEQUENCE [LARGE SCALE GENOMIC DNA]</scope>
    <source>
        <strain evidence="5">CpI1-S</strain>
    </source>
</reference>
<dbReference type="PATRIC" id="fig|1502723.3.peg.1908"/>
<feature type="transmembrane region" description="Helical" evidence="2">
    <location>
        <begin position="7"/>
        <end position="31"/>
    </location>
</feature>
<evidence type="ECO:0000256" key="2">
    <source>
        <dbReference type="SAM" id="Phobius"/>
    </source>
</evidence>
<proteinExistence type="predicted"/>
<evidence type="ECO:0000313" key="5">
    <source>
        <dbReference type="Proteomes" id="UP000032545"/>
    </source>
</evidence>
<reference evidence="5" key="1">
    <citation type="submission" date="2015-02" db="EMBL/GenBank/DDBJ databases">
        <title>Draft Genome of Frankia sp. CpI1-S.</title>
        <authorList>
            <person name="Oshone R.T."/>
            <person name="Ngom M."/>
            <person name="Ghodhbane-Gtari F."/>
            <person name="Gtari M."/>
            <person name="Morris K."/>
            <person name="Thomas K."/>
            <person name="Sen A."/>
            <person name="Tisa L.S."/>
        </authorList>
    </citation>
    <scope>NUCLEOTIDE SEQUENCE [LARGE SCALE GENOMIC DNA]</scope>
    <source>
        <strain evidence="5">CpI1-S</strain>
    </source>
</reference>
<dbReference type="AlphaFoldDB" id="A0A0D8BF91"/>
<feature type="region of interest" description="Disordered" evidence="1">
    <location>
        <begin position="37"/>
        <end position="87"/>
    </location>
</feature>
<sequence>MESVARRLIIIIVATGAVSVIGGVVIGRYVIPDKGASPDTASVAPAPAPSTAPATSPAAISPTPTLVPKPDSAEGKPLDSASGSQVPGLPARINEFGIPVGYPHTEAGAVSACANYDAITGTLRNREPSRIRKMYESIALPESSKRIADLIIKNDEDSAKAYDVPSIQSPNFSLIGRGTGYAVRSYNENEANVTIWGTIAFGIYGNPNPNLAPRQGWGTDFCQIVWNEGDWKLKDASDGPAQPDITERAAEGFKEFLLVGAGT</sequence>
<accession>A0A0D8BF91</accession>
<name>A0A0D8BF91_9ACTN</name>
<keyword evidence="2" id="KW-0472">Membrane</keyword>
<dbReference type="Proteomes" id="UP000032545">
    <property type="component" value="Unassembled WGS sequence"/>
</dbReference>
<evidence type="ECO:0000256" key="1">
    <source>
        <dbReference type="SAM" id="MobiDB-lite"/>
    </source>
</evidence>
<keyword evidence="2" id="KW-0812">Transmembrane</keyword>
<organism evidence="4 5">
    <name type="scientific">Frankia torreyi</name>
    <dbReference type="NCBI Taxonomy" id="1856"/>
    <lineage>
        <taxon>Bacteria</taxon>
        <taxon>Bacillati</taxon>
        <taxon>Actinomycetota</taxon>
        <taxon>Actinomycetes</taxon>
        <taxon>Frankiales</taxon>
        <taxon>Frankiaceae</taxon>
        <taxon>Frankia</taxon>
    </lineage>
</organism>
<gene>
    <name evidence="4" type="ORF">FF36_02784</name>
</gene>
<dbReference type="Pfam" id="PF26526">
    <property type="entry name" value="DUF8175"/>
    <property type="match status" value="1"/>
</dbReference>
<feature type="domain" description="DUF8175" evidence="3">
    <location>
        <begin position="90"/>
        <end position="246"/>
    </location>
</feature>
<feature type="compositionally biased region" description="Low complexity" evidence="1">
    <location>
        <begin position="37"/>
        <end position="64"/>
    </location>
</feature>
<comment type="caution">
    <text evidence="4">The sequence shown here is derived from an EMBL/GenBank/DDBJ whole genome shotgun (WGS) entry which is preliminary data.</text>
</comment>
<evidence type="ECO:0000313" key="4">
    <source>
        <dbReference type="EMBL" id="KJE22806.1"/>
    </source>
</evidence>
<dbReference type="InterPro" id="IPR058488">
    <property type="entry name" value="DUF8175"/>
</dbReference>
<protein>
    <recommendedName>
        <fullName evidence="3">DUF8175 domain-containing protein</fullName>
    </recommendedName>
</protein>
<dbReference type="EMBL" id="JYFN01000019">
    <property type="protein sequence ID" value="KJE22806.1"/>
    <property type="molecule type" value="Genomic_DNA"/>
</dbReference>
<keyword evidence="5" id="KW-1185">Reference proteome</keyword>